<dbReference type="Pfam" id="PF23385">
    <property type="entry name" value="Beta-prop_IFT140_2nd"/>
    <property type="match status" value="1"/>
</dbReference>
<keyword evidence="14" id="KW-1185">Reference proteome</keyword>
<dbReference type="GO" id="GO:0005930">
    <property type="term" value="C:axoneme"/>
    <property type="evidence" value="ECO:0007669"/>
    <property type="project" value="TreeGrafter"/>
</dbReference>
<evidence type="ECO:0000256" key="7">
    <source>
        <dbReference type="PROSITE-ProRule" id="PRU00221"/>
    </source>
</evidence>
<dbReference type="EMBL" id="JAKCXM010000161">
    <property type="protein sequence ID" value="KAJ0400149.1"/>
    <property type="molecule type" value="Genomic_DNA"/>
</dbReference>
<dbReference type="Proteomes" id="UP001209570">
    <property type="component" value="Unassembled WGS sequence"/>
</dbReference>
<evidence type="ECO:0000256" key="2">
    <source>
        <dbReference type="ARBA" id="ARBA00022574"/>
    </source>
</evidence>
<dbReference type="Pfam" id="PF24760">
    <property type="entry name" value="TPR_IF140_C"/>
    <property type="match status" value="1"/>
</dbReference>
<feature type="compositionally biased region" description="Basic and acidic residues" evidence="8">
    <location>
        <begin position="1453"/>
        <end position="1470"/>
    </location>
</feature>
<feature type="compositionally biased region" description="Acidic residues" evidence="8">
    <location>
        <begin position="1508"/>
        <end position="1523"/>
    </location>
</feature>
<dbReference type="Gene3D" id="1.25.40.10">
    <property type="entry name" value="Tetratricopeptide repeat domain"/>
    <property type="match status" value="1"/>
</dbReference>
<evidence type="ECO:0000256" key="5">
    <source>
        <dbReference type="ARBA" id="ARBA00023069"/>
    </source>
</evidence>
<evidence type="ECO:0000313" key="13">
    <source>
        <dbReference type="EMBL" id="KAJ0400149.1"/>
    </source>
</evidence>
<feature type="repeat" description="WD" evidence="7">
    <location>
        <begin position="96"/>
        <end position="137"/>
    </location>
</feature>
<dbReference type="Gene3D" id="2.130.10.10">
    <property type="entry name" value="YVTN repeat-like/Quinoprotein amine dehydrogenase"/>
    <property type="match status" value="2"/>
</dbReference>
<dbReference type="InterPro" id="IPR056156">
    <property type="entry name" value="TPR_IF140_C"/>
</dbReference>
<gene>
    <name evidence="13" type="ORF">P43SY_007168</name>
</gene>
<evidence type="ECO:0000256" key="6">
    <source>
        <dbReference type="ARBA" id="ARBA00023273"/>
    </source>
</evidence>
<organism evidence="13 14">
    <name type="scientific">Pythium insidiosum</name>
    <name type="common">Pythiosis disease agent</name>
    <dbReference type="NCBI Taxonomy" id="114742"/>
    <lineage>
        <taxon>Eukaryota</taxon>
        <taxon>Sar</taxon>
        <taxon>Stramenopiles</taxon>
        <taxon>Oomycota</taxon>
        <taxon>Peronosporomycetes</taxon>
        <taxon>Pythiales</taxon>
        <taxon>Pythiaceae</taxon>
        <taxon>Pythium</taxon>
    </lineage>
</organism>
<dbReference type="GO" id="GO:0030991">
    <property type="term" value="C:intraciliary transport particle A"/>
    <property type="evidence" value="ECO:0007669"/>
    <property type="project" value="TreeGrafter"/>
</dbReference>
<dbReference type="InterPro" id="IPR011990">
    <property type="entry name" value="TPR-like_helical_dom_sf"/>
</dbReference>
<feature type="domain" description="IF140/IFT172/WDR19 TPR" evidence="12">
    <location>
        <begin position="798"/>
        <end position="1291"/>
    </location>
</feature>
<evidence type="ECO:0000256" key="1">
    <source>
        <dbReference type="ARBA" id="ARBA00004138"/>
    </source>
</evidence>
<name>A0AAD5LIX7_PYTIN</name>
<keyword evidence="4" id="KW-0802">TPR repeat</keyword>
<dbReference type="SUPFAM" id="SSF50969">
    <property type="entry name" value="YVTN repeat-like/Quinoprotein amine dehydrogenase"/>
    <property type="match status" value="1"/>
</dbReference>
<evidence type="ECO:0000259" key="11">
    <source>
        <dbReference type="Pfam" id="PF24760"/>
    </source>
</evidence>
<feature type="compositionally biased region" description="Basic and acidic residues" evidence="8">
    <location>
        <begin position="1478"/>
        <end position="1507"/>
    </location>
</feature>
<evidence type="ECO:0000259" key="10">
    <source>
        <dbReference type="Pfam" id="PF23385"/>
    </source>
</evidence>
<dbReference type="InterPro" id="IPR056155">
    <property type="entry name" value="Beta-prop_IFT140_2nd"/>
</dbReference>
<evidence type="ECO:0000313" key="14">
    <source>
        <dbReference type="Proteomes" id="UP001209570"/>
    </source>
</evidence>
<accession>A0AAD5LIX7</accession>
<feature type="region of interest" description="Disordered" evidence="8">
    <location>
        <begin position="651"/>
        <end position="700"/>
    </location>
</feature>
<keyword evidence="2 7" id="KW-0853">WD repeat</keyword>
<keyword evidence="3" id="KW-0677">Repeat</keyword>
<comment type="caution">
    <text evidence="13">The sequence shown here is derived from an EMBL/GenBank/DDBJ whole genome shotgun (WGS) entry which is preliminary data.</text>
</comment>
<reference evidence="13" key="1">
    <citation type="submission" date="2021-12" db="EMBL/GenBank/DDBJ databases">
        <title>Prjna785345.</title>
        <authorList>
            <person name="Rujirawat T."/>
            <person name="Krajaejun T."/>
        </authorList>
    </citation>
    <scope>NUCLEOTIDE SEQUENCE</scope>
    <source>
        <strain evidence="13">Pi057C3</strain>
    </source>
</reference>
<dbReference type="SUPFAM" id="SSF50978">
    <property type="entry name" value="WD40 repeat-like"/>
    <property type="match status" value="1"/>
</dbReference>
<keyword evidence="6" id="KW-0966">Cell projection</keyword>
<feature type="compositionally biased region" description="Gly residues" evidence="8">
    <location>
        <begin position="667"/>
        <end position="677"/>
    </location>
</feature>
<sequence>MCALFYDYVVQVPSNHRQVSCSWGELEPVLAVGLENREVHFFTDEGEKVSNAPIYSRAADVVMTAWQPRGGALAVGWSDGMISLWVYKESTSREVNSPHTARISLLRWAPAGNRLITADENGVLAVWKVDARAQLSLATTYTRQGSLTHCVFATNPEKAAAVSVAPSASTNSTTRKAVVTGGGVCPSFFFGGEIGSVHYADDLGHISDIQVLNHAIDSMMFHEEQHRLLVITRALQLIVFQIDATDGTVKPTMKVKLSVAGDGALRETKWAGPGLLAIASGEPLIRFWDLVAEENSVLSLPRATSSTTTHRVNSIDFSPRRRILVAGTAEGAVFFWRCTSVVILNADGEASTASATGPAAKSKSVTLSHRWDLLFTSNTTHCITRVGWSAAHAALFATTTDGVILYHEANMQRALCGDTAVIQSRPTTLSIERFRDGIITQSSLEASLRIKGVSHDGLSLVLWNGAKAEVFELRDGSEPRRIAQFKCPSTAMALRGDSIYRANGNHVEICNVQGVVKNSISFTEAEGRPMLLSCQNKFLAVATDRGAIRVFDLSRRDPKATGSMGYFSTALEDSENAPAAMMRAIAVNADGTRVCILADKAEGALRMRTPMSRLFLFQADLNIFQQYDFGVNKTPLSVFFDPQEPRLLAVETHKSRPDSLAAAAGSSKGGRSPGGNQDGDDMTTLSSSASAPPAAPGNRANALSEKEITVMFASNDHGLLMQDTFDLDLKYSALLGIHVPRVYLIAQADRPSDGGGAADATGFSFLRTKIMRDFIGLDKVNEAARQALLDFCYFMTVGNMDEAYRSVKLIDNPSVWENMAHMCVKTKRLDVAEVCLGNMGHARGAAAVQSAKQEPELEVPIAMVAIQLGLRDDAARLYRECGRYDLLNKLYQASGFWQKAVDVAAKRDRIHLKNTHFHRAQHHEALGEIKEAMEAYEDAGTHTKDIPRMLFKLGKLELLQKYISTCKDRALLVWWAQFQESQGHFDLAIESYEHAKDDLSVVRVLCFKKDFAAAAKVVETTRNRAAAYHLARQMEAMEDIPQAIHFYAIGNCYNHTIRLAKEHQLDAELMRYALLSKPSDMLESAAYLESRGEMEKAVQLFHKGGNVTRALELCFSAQLFDELHDLTDELGPSNSSPQLLKRCADFFVENGHYAKAVHLFLVAGRVNEALDVCQQHRVKITEEMAEKMTPPKAEAGDSSDKLGAKRRQELLLKLAKVCKQQGSYHLATKKYTQAGEKIKAMKCLLKSGDTEKVIFFANVSRHNDIYVLAANYLQTLDWRKDPELLKNIVGFYTKARALEQLAAFYQGCALAEIEEFRDYDKALGALQEAVKVLSKAKSDNKERVLQALERRVLLVEQFASTRRDVRENPQETVSVVTRLLEEPDVEQALRLGDAYATIAEAYYWDRDFEKSHETMLEMKSKGLAVKSYVDARIVQELHQKLQFSDDFGSGGSDTRRATRGGSERKASPRDAEEDEQDDAPRTQKMRSDDRPTTSHRRDGKEAKAMARDDDDGEMEEDIPEDTD</sequence>
<dbReference type="GO" id="GO:0035721">
    <property type="term" value="P:intraciliary retrograde transport"/>
    <property type="evidence" value="ECO:0007669"/>
    <property type="project" value="TreeGrafter"/>
</dbReference>
<dbReference type="InterPro" id="IPR015943">
    <property type="entry name" value="WD40/YVTN_repeat-like_dom_sf"/>
</dbReference>
<dbReference type="InterPro" id="IPR056168">
    <property type="entry name" value="TPR_IF140/IFT172/WDR19"/>
</dbReference>
<dbReference type="SUPFAM" id="SSF48452">
    <property type="entry name" value="TPR-like"/>
    <property type="match status" value="2"/>
</dbReference>
<dbReference type="InterPro" id="IPR056154">
    <property type="entry name" value="Beta-prop_IFT140_1st"/>
</dbReference>
<evidence type="ECO:0000256" key="4">
    <source>
        <dbReference type="ARBA" id="ARBA00022803"/>
    </source>
</evidence>
<protein>
    <recommendedName>
        <fullName evidence="15">Intraflagellar Transport Protein 140</fullName>
    </recommendedName>
</protein>
<dbReference type="Pfam" id="PF23383">
    <property type="entry name" value="Beta-prop_IFT140_1st"/>
    <property type="match status" value="1"/>
</dbReference>
<dbReference type="SMART" id="SM00320">
    <property type="entry name" value="WD40"/>
    <property type="match status" value="5"/>
</dbReference>
<dbReference type="PANTHER" id="PTHR15722">
    <property type="entry name" value="IFT140/172-RELATED"/>
    <property type="match status" value="1"/>
</dbReference>
<feature type="domain" description="IFT140 first beta-propeller" evidence="9">
    <location>
        <begin position="3"/>
        <end position="345"/>
    </location>
</feature>
<evidence type="ECO:0000256" key="8">
    <source>
        <dbReference type="SAM" id="MobiDB-lite"/>
    </source>
</evidence>
<feature type="region of interest" description="Disordered" evidence="8">
    <location>
        <begin position="1444"/>
        <end position="1523"/>
    </location>
</feature>
<dbReference type="Pfam" id="PF24762">
    <property type="entry name" value="TPR_IF140-IFT172"/>
    <property type="match status" value="1"/>
</dbReference>
<dbReference type="GO" id="GO:0036064">
    <property type="term" value="C:ciliary basal body"/>
    <property type="evidence" value="ECO:0007669"/>
    <property type="project" value="TreeGrafter"/>
</dbReference>
<feature type="domain" description="IF140 C-terminal TPR" evidence="11">
    <location>
        <begin position="1299"/>
        <end position="1419"/>
    </location>
</feature>
<feature type="domain" description="IFT140 second beta-propeller" evidence="10">
    <location>
        <begin position="418"/>
        <end position="746"/>
    </location>
</feature>
<keyword evidence="5" id="KW-0969">Cilium</keyword>
<evidence type="ECO:0000259" key="12">
    <source>
        <dbReference type="Pfam" id="PF24762"/>
    </source>
</evidence>
<evidence type="ECO:0000256" key="3">
    <source>
        <dbReference type="ARBA" id="ARBA00022737"/>
    </source>
</evidence>
<comment type="subcellular location">
    <subcellularLocation>
        <location evidence="1">Cell projection</location>
        <location evidence="1">Cilium</location>
    </subcellularLocation>
</comment>
<dbReference type="InterPro" id="IPR036322">
    <property type="entry name" value="WD40_repeat_dom_sf"/>
</dbReference>
<evidence type="ECO:0008006" key="15">
    <source>
        <dbReference type="Google" id="ProtNLM"/>
    </source>
</evidence>
<proteinExistence type="predicted"/>
<dbReference type="InterPro" id="IPR001680">
    <property type="entry name" value="WD40_rpt"/>
</dbReference>
<dbReference type="PANTHER" id="PTHR15722:SF7">
    <property type="entry name" value="INTRAFLAGELLAR TRANSPORT PROTEIN 140 HOMOLOG"/>
    <property type="match status" value="1"/>
</dbReference>
<dbReference type="InterPro" id="IPR011044">
    <property type="entry name" value="Quino_amine_DH_bsu"/>
</dbReference>
<dbReference type="PROSITE" id="PS50082">
    <property type="entry name" value="WD_REPEATS_2"/>
    <property type="match status" value="1"/>
</dbReference>
<evidence type="ECO:0000259" key="9">
    <source>
        <dbReference type="Pfam" id="PF23383"/>
    </source>
</evidence>